<dbReference type="GO" id="GO:0015250">
    <property type="term" value="F:water channel activity"/>
    <property type="evidence" value="ECO:0007669"/>
    <property type="project" value="TreeGrafter"/>
</dbReference>
<feature type="transmembrane region" description="Helical" evidence="8">
    <location>
        <begin position="24"/>
        <end position="44"/>
    </location>
</feature>
<dbReference type="EMBL" id="RCZC01000003">
    <property type="protein sequence ID" value="TPG53053.1"/>
    <property type="molecule type" value="Genomic_DNA"/>
</dbReference>
<dbReference type="Proteomes" id="UP000319931">
    <property type="component" value="Unassembled WGS sequence"/>
</dbReference>
<proteinExistence type="inferred from homology"/>
<dbReference type="PRINTS" id="PR00783">
    <property type="entry name" value="MINTRINSICP"/>
</dbReference>
<dbReference type="GO" id="GO:0012505">
    <property type="term" value="C:endomembrane system"/>
    <property type="evidence" value="ECO:0007669"/>
    <property type="project" value="UniProtKB-SubCell"/>
</dbReference>
<dbReference type="GO" id="GO:0019755">
    <property type="term" value="P:one-carbon compound transport"/>
    <property type="evidence" value="ECO:0007669"/>
    <property type="project" value="UniProtKB-ARBA"/>
</dbReference>
<dbReference type="SUPFAM" id="SSF81338">
    <property type="entry name" value="Aquaporin-like"/>
    <property type="match status" value="1"/>
</dbReference>
<keyword evidence="10" id="KW-1185">Reference proteome</keyword>
<name>A0A502FVT3_9SPHN</name>
<reference evidence="9 10" key="1">
    <citation type="journal article" date="2019" name="Environ. Microbiol.">
        <title>Species interactions and distinct microbial communities in high Arctic permafrost affected cryosols are associated with the CH4 and CO2 gas fluxes.</title>
        <authorList>
            <person name="Altshuler I."/>
            <person name="Hamel J."/>
            <person name="Turney S."/>
            <person name="Magnuson E."/>
            <person name="Levesque R."/>
            <person name="Greer C."/>
            <person name="Whyte L.G."/>
        </authorList>
    </citation>
    <scope>NUCLEOTIDE SEQUENCE [LARGE SCALE GENOMIC DNA]</scope>
    <source>
        <strain evidence="9 10">E6.1</strain>
    </source>
</reference>
<keyword evidence="5 8" id="KW-1133">Transmembrane helix</keyword>
<comment type="caution">
    <text evidence="9">The sequence shown here is derived from an EMBL/GenBank/DDBJ whole genome shotgun (WGS) entry which is preliminary data.</text>
</comment>
<feature type="transmembrane region" description="Helical" evidence="8">
    <location>
        <begin position="72"/>
        <end position="93"/>
    </location>
</feature>
<dbReference type="AlphaFoldDB" id="A0A502FVT3"/>
<comment type="similarity">
    <text evidence="7">Belongs to the MIP/aquaporin (TC 1.A.8) family.</text>
</comment>
<evidence type="ECO:0000256" key="2">
    <source>
        <dbReference type="ARBA" id="ARBA00022448"/>
    </source>
</evidence>
<dbReference type="InterPro" id="IPR000425">
    <property type="entry name" value="MIP"/>
</dbReference>
<evidence type="ECO:0000313" key="9">
    <source>
        <dbReference type="EMBL" id="TPG53053.1"/>
    </source>
</evidence>
<sequence>MLLVLVTSSSGIAASRLLPAHPGAVTVLVAVTVAGALVSLIVSLGRISGGHYNPLITSLQFLAGERSARCTAAYVLAQMLGGIIGGGAAAVLWRASPPLVGGLGWAGFPSEFVASIGLMLVVFGASRSNQLESGPFAVGAWLVGAVIATPTGSYANPAVVAGATVTAGPLAMSLQSAVPYVVAESGGALVALLLVSVIFSSKQVIE</sequence>
<evidence type="ECO:0000256" key="1">
    <source>
        <dbReference type="ARBA" id="ARBA00004127"/>
    </source>
</evidence>
<feature type="transmembrane region" description="Helical" evidence="8">
    <location>
        <begin position="105"/>
        <end position="124"/>
    </location>
</feature>
<evidence type="ECO:0000313" key="10">
    <source>
        <dbReference type="Proteomes" id="UP000319931"/>
    </source>
</evidence>
<dbReference type="InterPro" id="IPR023271">
    <property type="entry name" value="Aquaporin-like"/>
</dbReference>
<dbReference type="Gene3D" id="1.20.1080.10">
    <property type="entry name" value="Glycerol uptake facilitator protein"/>
    <property type="match status" value="1"/>
</dbReference>
<keyword evidence="2 7" id="KW-0813">Transport</keyword>
<evidence type="ECO:0000256" key="3">
    <source>
        <dbReference type="ARBA" id="ARBA00022692"/>
    </source>
</evidence>
<dbReference type="PANTHER" id="PTHR45665:SF9">
    <property type="entry name" value="AQUAPORIN-8"/>
    <property type="match status" value="1"/>
</dbReference>
<dbReference type="GO" id="GO:0016020">
    <property type="term" value="C:membrane"/>
    <property type="evidence" value="ECO:0007669"/>
    <property type="project" value="InterPro"/>
</dbReference>
<evidence type="ECO:0000256" key="5">
    <source>
        <dbReference type="ARBA" id="ARBA00022989"/>
    </source>
</evidence>
<comment type="subcellular location">
    <subcellularLocation>
        <location evidence="1">Endomembrane system</location>
        <topology evidence="1">Multi-pass membrane protein</topology>
    </subcellularLocation>
</comment>
<evidence type="ECO:0000256" key="8">
    <source>
        <dbReference type="SAM" id="Phobius"/>
    </source>
</evidence>
<accession>A0A502FVT3</accession>
<dbReference type="GO" id="GO:0005737">
    <property type="term" value="C:cytoplasm"/>
    <property type="evidence" value="ECO:0007669"/>
    <property type="project" value="UniProtKB-ARBA"/>
</dbReference>
<dbReference type="InterPro" id="IPR034294">
    <property type="entry name" value="Aquaporin_transptr"/>
</dbReference>
<feature type="transmembrane region" description="Helical" evidence="8">
    <location>
        <begin position="136"/>
        <end position="157"/>
    </location>
</feature>
<organism evidence="9 10">
    <name type="scientific">Sphingomonas glacialis</name>
    <dbReference type="NCBI Taxonomy" id="658225"/>
    <lineage>
        <taxon>Bacteria</taxon>
        <taxon>Pseudomonadati</taxon>
        <taxon>Pseudomonadota</taxon>
        <taxon>Alphaproteobacteria</taxon>
        <taxon>Sphingomonadales</taxon>
        <taxon>Sphingomonadaceae</taxon>
        <taxon>Sphingomonas</taxon>
    </lineage>
</organism>
<keyword evidence="6 8" id="KW-0472">Membrane</keyword>
<evidence type="ECO:0000256" key="7">
    <source>
        <dbReference type="RuleBase" id="RU000477"/>
    </source>
</evidence>
<gene>
    <name evidence="9" type="ORF">EAH76_12155</name>
</gene>
<dbReference type="OrthoDB" id="9807293at2"/>
<keyword evidence="3 7" id="KW-0812">Transmembrane</keyword>
<evidence type="ECO:0000256" key="6">
    <source>
        <dbReference type="ARBA" id="ARBA00023136"/>
    </source>
</evidence>
<dbReference type="Pfam" id="PF00230">
    <property type="entry name" value="MIP"/>
    <property type="match status" value="1"/>
</dbReference>
<dbReference type="PANTHER" id="PTHR45665">
    <property type="entry name" value="AQUAPORIN-8"/>
    <property type="match status" value="1"/>
</dbReference>
<evidence type="ECO:0000256" key="4">
    <source>
        <dbReference type="ARBA" id="ARBA00022737"/>
    </source>
</evidence>
<keyword evidence="4" id="KW-0677">Repeat</keyword>
<protein>
    <submittedName>
        <fullName evidence="9">MIP family protein</fullName>
    </submittedName>
</protein>
<feature type="transmembrane region" description="Helical" evidence="8">
    <location>
        <begin position="177"/>
        <end position="199"/>
    </location>
</feature>